<dbReference type="InterPro" id="IPR029068">
    <property type="entry name" value="Glyas_Bleomycin-R_OHBP_Dase"/>
</dbReference>
<dbReference type="InterPro" id="IPR004360">
    <property type="entry name" value="Glyas_Fos-R_dOase_dom"/>
</dbReference>
<dbReference type="PROSITE" id="PS51819">
    <property type="entry name" value="VOC"/>
    <property type="match status" value="1"/>
</dbReference>
<dbReference type="SUPFAM" id="SSF54593">
    <property type="entry name" value="Glyoxalase/Bleomycin resistance protein/Dihydroxybiphenyl dioxygenase"/>
    <property type="match status" value="1"/>
</dbReference>
<evidence type="ECO:0000313" key="2">
    <source>
        <dbReference type="EMBL" id="PQJ09971.1"/>
    </source>
</evidence>
<organism evidence="2 3">
    <name type="scientific">Flavipsychrobacter stenotrophus</name>
    <dbReference type="NCBI Taxonomy" id="2077091"/>
    <lineage>
        <taxon>Bacteria</taxon>
        <taxon>Pseudomonadati</taxon>
        <taxon>Bacteroidota</taxon>
        <taxon>Chitinophagia</taxon>
        <taxon>Chitinophagales</taxon>
        <taxon>Chitinophagaceae</taxon>
        <taxon>Flavipsychrobacter</taxon>
    </lineage>
</organism>
<dbReference type="Gene3D" id="3.10.180.10">
    <property type="entry name" value="2,3-Dihydroxybiphenyl 1,2-Dioxygenase, domain 1"/>
    <property type="match status" value="1"/>
</dbReference>
<evidence type="ECO:0000313" key="3">
    <source>
        <dbReference type="Proteomes" id="UP000239872"/>
    </source>
</evidence>
<dbReference type="RefSeq" id="WP_105039980.1">
    <property type="nucleotide sequence ID" value="NZ_PPSL01000004.1"/>
</dbReference>
<protein>
    <submittedName>
        <fullName evidence="2">Glyoxalase/bleomycin resistance/extradiol dioxygenase family protein</fullName>
    </submittedName>
</protein>
<keyword evidence="2" id="KW-0223">Dioxygenase</keyword>
<accession>A0A2S7STL9</accession>
<keyword evidence="3" id="KW-1185">Reference proteome</keyword>
<dbReference type="Proteomes" id="UP000239872">
    <property type="component" value="Unassembled WGS sequence"/>
</dbReference>
<sequence length="125" mass="13548">MSARFHGLRTAIYFVDDVTKATEWYIGVLGIQPYFNEPFYVGFNVGGYELGLHPTEARNDSQPNSIAIYWGVDDVQATYDSMIAAGATPHEVPNEVGAGIIVGAVKDPWGNALGVIYNPHFVLGG</sequence>
<dbReference type="InterPro" id="IPR037523">
    <property type="entry name" value="VOC_core"/>
</dbReference>
<dbReference type="Pfam" id="PF00903">
    <property type="entry name" value="Glyoxalase"/>
    <property type="match status" value="1"/>
</dbReference>
<gene>
    <name evidence="2" type="ORF">CJD36_014830</name>
</gene>
<dbReference type="OrthoDB" id="4548523at2"/>
<dbReference type="AlphaFoldDB" id="A0A2S7STL9"/>
<keyword evidence="2" id="KW-0560">Oxidoreductase</keyword>
<name>A0A2S7STL9_9BACT</name>
<proteinExistence type="predicted"/>
<reference evidence="2 3" key="1">
    <citation type="submission" date="2018-01" db="EMBL/GenBank/DDBJ databases">
        <title>A novel member of the phylum Bacteroidetes isolated from glacier ice.</title>
        <authorList>
            <person name="Liu Q."/>
            <person name="Xin Y.-H."/>
        </authorList>
    </citation>
    <scope>NUCLEOTIDE SEQUENCE [LARGE SCALE GENOMIC DNA]</scope>
    <source>
        <strain evidence="2 3">RB1R16</strain>
    </source>
</reference>
<comment type="caution">
    <text evidence="2">The sequence shown here is derived from an EMBL/GenBank/DDBJ whole genome shotgun (WGS) entry which is preliminary data.</text>
</comment>
<evidence type="ECO:0000259" key="1">
    <source>
        <dbReference type="PROSITE" id="PS51819"/>
    </source>
</evidence>
<feature type="domain" description="VOC" evidence="1">
    <location>
        <begin position="4"/>
        <end position="118"/>
    </location>
</feature>
<dbReference type="GO" id="GO:0051213">
    <property type="term" value="F:dioxygenase activity"/>
    <property type="evidence" value="ECO:0007669"/>
    <property type="project" value="UniProtKB-KW"/>
</dbReference>
<dbReference type="EMBL" id="PPSL01000004">
    <property type="protein sequence ID" value="PQJ09971.1"/>
    <property type="molecule type" value="Genomic_DNA"/>
</dbReference>